<keyword evidence="3" id="KW-1185">Reference proteome</keyword>
<proteinExistence type="predicted"/>
<gene>
    <name evidence="2" type="ORF">NC653_002686</name>
</gene>
<name>A0AAD6RQA5_9ROSI</name>
<organism evidence="2 3">
    <name type="scientific">Populus alba x Populus x berolinensis</name>
    <dbReference type="NCBI Taxonomy" id="444605"/>
    <lineage>
        <taxon>Eukaryota</taxon>
        <taxon>Viridiplantae</taxon>
        <taxon>Streptophyta</taxon>
        <taxon>Embryophyta</taxon>
        <taxon>Tracheophyta</taxon>
        <taxon>Spermatophyta</taxon>
        <taxon>Magnoliopsida</taxon>
        <taxon>eudicotyledons</taxon>
        <taxon>Gunneridae</taxon>
        <taxon>Pentapetalae</taxon>
        <taxon>rosids</taxon>
        <taxon>fabids</taxon>
        <taxon>Malpighiales</taxon>
        <taxon>Salicaceae</taxon>
        <taxon>Saliceae</taxon>
        <taxon>Populus</taxon>
    </lineage>
</organism>
<dbReference type="EMBL" id="JAQIZT010000001">
    <property type="protein sequence ID" value="KAJ7012716.1"/>
    <property type="molecule type" value="Genomic_DNA"/>
</dbReference>
<evidence type="ECO:0000313" key="3">
    <source>
        <dbReference type="Proteomes" id="UP001164929"/>
    </source>
</evidence>
<protein>
    <submittedName>
        <fullName evidence="2">Uncharacterized protein</fullName>
    </submittedName>
</protein>
<feature type="signal peptide" evidence="1">
    <location>
        <begin position="1"/>
        <end position="22"/>
    </location>
</feature>
<keyword evidence="1" id="KW-0732">Signal</keyword>
<feature type="chain" id="PRO_5042125442" evidence="1">
    <location>
        <begin position="23"/>
        <end position="54"/>
    </location>
</feature>
<evidence type="ECO:0000256" key="1">
    <source>
        <dbReference type="SAM" id="SignalP"/>
    </source>
</evidence>
<sequence length="54" mass="6276">MCRSLILCFWTLLGSLLLVSNPFLCRNCFFTLQYLSGHFHHLSSRFVQGILFPP</sequence>
<reference evidence="2 3" key="1">
    <citation type="journal article" date="2023" name="Mol. Ecol. Resour.">
        <title>Chromosome-level genome assembly of a triploid poplar Populus alba 'Berolinensis'.</title>
        <authorList>
            <person name="Chen S."/>
            <person name="Yu Y."/>
            <person name="Wang X."/>
            <person name="Wang S."/>
            <person name="Zhang T."/>
            <person name="Zhou Y."/>
            <person name="He R."/>
            <person name="Meng N."/>
            <person name="Wang Y."/>
            <person name="Liu W."/>
            <person name="Liu Z."/>
            <person name="Liu J."/>
            <person name="Guo Q."/>
            <person name="Huang H."/>
            <person name="Sederoff R.R."/>
            <person name="Wang G."/>
            <person name="Qu G."/>
            <person name="Chen S."/>
        </authorList>
    </citation>
    <scope>NUCLEOTIDE SEQUENCE [LARGE SCALE GENOMIC DNA]</scope>
    <source>
        <strain evidence="2">SC-2020</strain>
    </source>
</reference>
<evidence type="ECO:0000313" key="2">
    <source>
        <dbReference type="EMBL" id="KAJ7012716.1"/>
    </source>
</evidence>
<dbReference type="AlphaFoldDB" id="A0AAD6RQA5"/>
<comment type="caution">
    <text evidence="2">The sequence shown here is derived from an EMBL/GenBank/DDBJ whole genome shotgun (WGS) entry which is preliminary data.</text>
</comment>
<accession>A0AAD6RQA5</accession>
<dbReference type="Proteomes" id="UP001164929">
    <property type="component" value="Chromosome 1"/>
</dbReference>